<dbReference type="GO" id="GO:1901982">
    <property type="term" value="F:maltose binding"/>
    <property type="evidence" value="ECO:0007669"/>
    <property type="project" value="TreeGrafter"/>
</dbReference>
<evidence type="ECO:0000313" key="6">
    <source>
        <dbReference type="Proteomes" id="UP000334990"/>
    </source>
</evidence>
<dbReference type="PROSITE" id="PS51257">
    <property type="entry name" value="PROKAR_LIPOPROTEIN"/>
    <property type="match status" value="1"/>
</dbReference>
<dbReference type="RefSeq" id="WP_155338329.1">
    <property type="nucleotide sequence ID" value="NZ_BAAABN010000034.1"/>
</dbReference>
<feature type="chain" id="PRO_5038458871" description="ABC transporter substrate-binding protein" evidence="4">
    <location>
        <begin position="24"/>
        <end position="419"/>
    </location>
</feature>
<evidence type="ECO:0000256" key="4">
    <source>
        <dbReference type="SAM" id="SignalP"/>
    </source>
</evidence>
<evidence type="ECO:0000256" key="1">
    <source>
        <dbReference type="ARBA" id="ARBA00008520"/>
    </source>
</evidence>
<evidence type="ECO:0000256" key="2">
    <source>
        <dbReference type="ARBA" id="ARBA00022448"/>
    </source>
</evidence>
<sequence>MKRSTLRNAAVLSAASATLLTAAACGSGFEEPGAAPASQAPASAGPADLQILIGSSGEAETGAVNAAASAWATKTGDKATVTPAQDLGQQLGQAFAGDSPPDVFYVDASRFADYASVGALEPYGDKISNPTDFYQSLRDTFTYDGKYYCAPKDFSTLALVINSDLWAKGGLTDADVPTTWEQLTAVSEKLKAKDITALALGDTRDRVGAFMVGAGGWIVSADGKTATADSPENLTALSYVQGLMKDKYAQTPKQLDAGWAGEAFGKGKAAMTVEGNWIKGAMTNDFPDVKYTVHEMPAGPKGKGTLSFTNCWGISAKSKFKEQAVSFVEAMTTVEQQMAFAQAFGVMPSRQSAKDAYTAAFPDDAPFVNGADYAHGPVNAPKMDSVLADFDTGIQQLASIDPKTLLARVQKNTTAALGN</sequence>
<keyword evidence="6" id="KW-1185">Reference proteome</keyword>
<dbReference type="Proteomes" id="UP000334990">
    <property type="component" value="Unassembled WGS sequence"/>
</dbReference>
<evidence type="ECO:0000313" key="5">
    <source>
        <dbReference type="EMBL" id="GES02078.1"/>
    </source>
</evidence>
<dbReference type="InterPro" id="IPR006059">
    <property type="entry name" value="SBP"/>
</dbReference>
<dbReference type="SUPFAM" id="SSF53850">
    <property type="entry name" value="Periplasmic binding protein-like II"/>
    <property type="match status" value="1"/>
</dbReference>
<feature type="signal peptide" evidence="4">
    <location>
        <begin position="1"/>
        <end position="23"/>
    </location>
</feature>
<proteinExistence type="inferred from homology"/>
<protein>
    <recommendedName>
        <fullName evidence="7">ABC transporter substrate-binding protein</fullName>
    </recommendedName>
</protein>
<dbReference type="Pfam" id="PF01547">
    <property type="entry name" value="SBP_bac_1"/>
    <property type="match status" value="1"/>
</dbReference>
<dbReference type="PANTHER" id="PTHR30061:SF50">
    <property type="entry name" value="MALTOSE_MALTODEXTRIN-BINDING PERIPLASMIC PROTEIN"/>
    <property type="match status" value="1"/>
</dbReference>
<dbReference type="EMBL" id="BLAD01000055">
    <property type="protein sequence ID" value="GES02078.1"/>
    <property type="molecule type" value="Genomic_DNA"/>
</dbReference>
<dbReference type="AlphaFoldDB" id="A0A5M3W687"/>
<dbReference type="GO" id="GO:0015768">
    <property type="term" value="P:maltose transport"/>
    <property type="evidence" value="ECO:0007669"/>
    <property type="project" value="TreeGrafter"/>
</dbReference>
<keyword evidence="3 4" id="KW-0732">Signal</keyword>
<dbReference type="OrthoDB" id="366726at2"/>
<evidence type="ECO:0008006" key="7">
    <source>
        <dbReference type="Google" id="ProtNLM"/>
    </source>
</evidence>
<keyword evidence="2" id="KW-0813">Transport</keyword>
<organism evidence="5 6">
    <name type="scientific">Acrocarpospora corrugata</name>
    <dbReference type="NCBI Taxonomy" id="35763"/>
    <lineage>
        <taxon>Bacteria</taxon>
        <taxon>Bacillati</taxon>
        <taxon>Actinomycetota</taxon>
        <taxon>Actinomycetes</taxon>
        <taxon>Streptosporangiales</taxon>
        <taxon>Streptosporangiaceae</taxon>
        <taxon>Acrocarpospora</taxon>
    </lineage>
</organism>
<reference evidence="5 6" key="1">
    <citation type="submission" date="2019-10" db="EMBL/GenBank/DDBJ databases">
        <title>Whole genome shotgun sequence of Acrocarpospora corrugata NBRC 13972.</title>
        <authorList>
            <person name="Ichikawa N."/>
            <person name="Kimura A."/>
            <person name="Kitahashi Y."/>
            <person name="Komaki H."/>
            <person name="Oguchi A."/>
        </authorList>
    </citation>
    <scope>NUCLEOTIDE SEQUENCE [LARGE SCALE GENOMIC DNA]</scope>
    <source>
        <strain evidence="5 6">NBRC 13972</strain>
    </source>
</reference>
<gene>
    <name evidence="5" type="ORF">Acor_41430</name>
</gene>
<dbReference type="GO" id="GO:0055052">
    <property type="term" value="C:ATP-binding cassette (ABC) transporter complex, substrate-binding subunit-containing"/>
    <property type="evidence" value="ECO:0007669"/>
    <property type="project" value="TreeGrafter"/>
</dbReference>
<name>A0A5M3W687_9ACTN</name>
<dbReference type="PANTHER" id="PTHR30061">
    <property type="entry name" value="MALTOSE-BINDING PERIPLASMIC PROTEIN"/>
    <property type="match status" value="1"/>
</dbReference>
<comment type="caution">
    <text evidence="5">The sequence shown here is derived from an EMBL/GenBank/DDBJ whole genome shotgun (WGS) entry which is preliminary data.</text>
</comment>
<dbReference type="GO" id="GO:0042956">
    <property type="term" value="P:maltodextrin transmembrane transport"/>
    <property type="evidence" value="ECO:0007669"/>
    <property type="project" value="TreeGrafter"/>
</dbReference>
<comment type="similarity">
    <text evidence="1">Belongs to the bacterial solute-binding protein 1 family.</text>
</comment>
<dbReference type="Gene3D" id="3.40.190.10">
    <property type="entry name" value="Periplasmic binding protein-like II"/>
    <property type="match status" value="1"/>
</dbReference>
<evidence type="ECO:0000256" key="3">
    <source>
        <dbReference type="ARBA" id="ARBA00022729"/>
    </source>
</evidence>
<accession>A0A5M3W687</accession>